<dbReference type="InterPro" id="IPR007484">
    <property type="entry name" value="Peptidase_M28"/>
</dbReference>
<dbReference type="EC" id="3.4.-.-" evidence="3"/>
<evidence type="ECO:0000313" key="5">
    <source>
        <dbReference type="EMBL" id="ORX62876.1"/>
    </source>
</evidence>
<dbReference type="Pfam" id="PF04389">
    <property type="entry name" value="Peptidase_M28"/>
    <property type="match status" value="1"/>
</dbReference>
<feature type="domain" description="Peptidase M28" evidence="4">
    <location>
        <begin position="106"/>
        <end position="354"/>
    </location>
</feature>
<proteinExistence type="inferred from homology"/>
<keyword evidence="6" id="KW-1185">Reference proteome</keyword>
<dbReference type="GO" id="GO:0006508">
    <property type="term" value="P:proteolysis"/>
    <property type="evidence" value="ECO:0007669"/>
    <property type="project" value="UniProtKB-KW"/>
</dbReference>
<dbReference type="InterPro" id="IPR037457">
    <property type="entry name" value="M28_QC"/>
</dbReference>
<evidence type="ECO:0000256" key="3">
    <source>
        <dbReference type="RuleBase" id="RU361240"/>
    </source>
</evidence>
<evidence type="ECO:0000259" key="4">
    <source>
        <dbReference type="Pfam" id="PF04389"/>
    </source>
</evidence>
<dbReference type="EMBL" id="MCGT01000001">
    <property type="protein sequence ID" value="ORX62876.1"/>
    <property type="molecule type" value="Genomic_DNA"/>
</dbReference>
<dbReference type="GO" id="GO:0008233">
    <property type="term" value="F:peptidase activity"/>
    <property type="evidence" value="ECO:0007669"/>
    <property type="project" value="UniProtKB-KW"/>
</dbReference>
<dbReference type="GO" id="GO:0016603">
    <property type="term" value="F:glutaminyl-peptide cyclotransferase activity"/>
    <property type="evidence" value="ECO:0007669"/>
    <property type="project" value="InterPro"/>
</dbReference>
<dbReference type="STRING" id="101127.A0A1X2GXR4"/>
<evidence type="ECO:0000256" key="2">
    <source>
        <dbReference type="ARBA" id="ARBA00023315"/>
    </source>
</evidence>
<keyword evidence="3" id="KW-0378">Hydrolase</keyword>
<name>A0A1X2GXR4_9FUNG</name>
<dbReference type="PANTHER" id="PTHR12283">
    <property type="entry name" value="GLUTAMINYL-PEPTIDE CYCLOTRANSFERASE"/>
    <property type="match status" value="1"/>
</dbReference>
<comment type="caution">
    <text evidence="5">The sequence shown here is derived from an EMBL/GenBank/DDBJ whole genome shotgun (WGS) entry which is preliminary data.</text>
</comment>
<dbReference type="Proteomes" id="UP000242146">
    <property type="component" value="Unassembled WGS sequence"/>
</dbReference>
<sequence length="370" mass="42051">MQLTSFIPKQMYSLVLSLLAFITYIQAYRPLSNDSLKKVWQVGQPEALSVDHGAWLHPLLIERVSGSPGNIIVRDTIINHFKKMNWTIELDTFTAETPLGDKEFTNIIVTKEPQAQRRLVLAAHFDSMNSDFPFIGATDSAVPCAVLMSLGATLNDHLPMQSDWSGGRRKTKLPEQQTTLQLMFFDGEEAFVSWTHNDSIYGARHLAETWEKTPLPHYPPTVKASNKLDQIDVLVLLDLMGTPNLTFHNYFRSTSWLFQHLVALEKKLFGQSDDMWAKKTKDGVAIKPMFPDQPTYLTFESHAMQDDHLPFMERGVHILHLIPHPFPAVWHKPTDDAAHLDPPSIANLDILFRAFVCEYLELDPIAHGEL</sequence>
<keyword evidence="3" id="KW-0645">Protease</keyword>
<dbReference type="SUPFAM" id="SSF53187">
    <property type="entry name" value="Zn-dependent exopeptidases"/>
    <property type="match status" value="1"/>
</dbReference>
<comment type="similarity">
    <text evidence="3">Belongs to the peptidase M28 family.</text>
</comment>
<dbReference type="Gene3D" id="3.40.630.10">
    <property type="entry name" value="Zn peptidases"/>
    <property type="match status" value="1"/>
</dbReference>
<protein>
    <recommendedName>
        <fullName evidence="3">Peptide hydrolase</fullName>
        <ecNumber evidence="3">3.4.-.-</ecNumber>
    </recommendedName>
</protein>
<accession>A0A1X2GXR4</accession>
<evidence type="ECO:0000256" key="1">
    <source>
        <dbReference type="ARBA" id="ARBA00022679"/>
    </source>
</evidence>
<dbReference type="OrthoDB" id="3907302at2759"/>
<organism evidence="5 6">
    <name type="scientific">Hesseltinella vesiculosa</name>
    <dbReference type="NCBI Taxonomy" id="101127"/>
    <lineage>
        <taxon>Eukaryota</taxon>
        <taxon>Fungi</taxon>
        <taxon>Fungi incertae sedis</taxon>
        <taxon>Mucoromycota</taxon>
        <taxon>Mucoromycotina</taxon>
        <taxon>Mucoromycetes</taxon>
        <taxon>Mucorales</taxon>
        <taxon>Cunninghamellaceae</taxon>
        <taxon>Hesseltinella</taxon>
    </lineage>
</organism>
<keyword evidence="3" id="KW-0479">Metal-binding</keyword>
<keyword evidence="1" id="KW-0808">Transferase</keyword>
<dbReference type="CDD" id="cd03880">
    <property type="entry name" value="M28_QC_like"/>
    <property type="match status" value="1"/>
</dbReference>
<evidence type="ECO:0000313" key="6">
    <source>
        <dbReference type="Proteomes" id="UP000242146"/>
    </source>
</evidence>
<dbReference type="PANTHER" id="PTHR12283:SF6">
    <property type="entry name" value="GLUTAMINYL-PEPTIDE CYCLOTRANSFERASE-RELATED"/>
    <property type="match status" value="1"/>
</dbReference>
<reference evidence="5 6" key="1">
    <citation type="submission" date="2016-07" db="EMBL/GenBank/DDBJ databases">
        <title>Pervasive Adenine N6-methylation of Active Genes in Fungi.</title>
        <authorList>
            <consortium name="DOE Joint Genome Institute"/>
            <person name="Mondo S.J."/>
            <person name="Dannebaum R.O."/>
            <person name="Kuo R.C."/>
            <person name="Labutti K."/>
            <person name="Haridas S."/>
            <person name="Kuo A."/>
            <person name="Salamov A."/>
            <person name="Ahrendt S.R."/>
            <person name="Lipzen A."/>
            <person name="Sullivan W."/>
            <person name="Andreopoulos W.B."/>
            <person name="Clum A."/>
            <person name="Lindquist E."/>
            <person name="Daum C."/>
            <person name="Ramamoorthy G.K."/>
            <person name="Gryganskyi A."/>
            <person name="Culley D."/>
            <person name="Magnuson J.K."/>
            <person name="James T.Y."/>
            <person name="O'Malley M.A."/>
            <person name="Stajich J.E."/>
            <person name="Spatafora J.W."/>
            <person name="Visel A."/>
            <person name="Grigoriev I.V."/>
        </authorList>
    </citation>
    <scope>NUCLEOTIDE SEQUENCE [LARGE SCALE GENOMIC DNA]</scope>
    <source>
        <strain evidence="5 6">NRRL 3301</strain>
    </source>
</reference>
<keyword evidence="3" id="KW-0862">Zinc</keyword>
<dbReference type="AlphaFoldDB" id="A0A1X2GXR4"/>
<gene>
    <name evidence="5" type="ORF">DM01DRAFT_1330988</name>
</gene>
<keyword evidence="2" id="KW-0012">Acyltransferase</keyword>
<dbReference type="GO" id="GO:0008270">
    <property type="term" value="F:zinc ion binding"/>
    <property type="evidence" value="ECO:0007669"/>
    <property type="project" value="TreeGrafter"/>
</dbReference>
<dbReference type="InterPro" id="IPR040234">
    <property type="entry name" value="QC/QCL"/>
</dbReference>